<dbReference type="AlphaFoldDB" id="C8X3M7"/>
<evidence type="ECO:0000256" key="9">
    <source>
        <dbReference type="ARBA" id="ARBA00032474"/>
    </source>
</evidence>
<dbReference type="Proteomes" id="UP000001052">
    <property type="component" value="Chromosome"/>
</dbReference>
<dbReference type="SUPFAM" id="SSF54690">
    <property type="entry name" value="Molybdopterin synthase subunit MoaE"/>
    <property type="match status" value="1"/>
</dbReference>
<dbReference type="HOGENOM" id="CLU_153736_0_0_7"/>
<sequence>MDISKTIAEMKQDPGFAQNVGMVLAHNGTAREWSRADRSSVTSLKVQPDQEKIERIRQEILQYPGIFDIRIQANEGTFTPGDDLLFLVVAGDIRENVKKALSDLLDRVKTEAISKEEVPGA</sequence>
<name>C8X3M7_DESRD</name>
<dbReference type="EC" id="2.8.1.12" evidence="3"/>
<evidence type="ECO:0000256" key="2">
    <source>
        <dbReference type="ARBA" id="ARBA00005426"/>
    </source>
</evidence>
<evidence type="ECO:0000313" key="11">
    <source>
        <dbReference type="EMBL" id="ACV69024.1"/>
    </source>
</evidence>
<dbReference type="InterPro" id="IPR036563">
    <property type="entry name" value="MoaE_sf"/>
</dbReference>
<evidence type="ECO:0000313" key="12">
    <source>
        <dbReference type="Proteomes" id="UP000001052"/>
    </source>
</evidence>
<dbReference type="GO" id="GO:0030366">
    <property type="term" value="F:molybdopterin synthase activity"/>
    <property type="evidence" value="ECO:0007669"/>
    <property type="project" value="UniProtKB-EC"/>
</dbReference>
<dbReference type="OrthoDB" id="9786032at2"/>
<protein>
    <recommendedName>
        <fullName evidence="4">Molybdopterin synthase catalytic subunit</fullName>
        <ecNumber evidence="3">2.8.1.12</ecNumber>
    </recommendedName>
    <alternativeName>
        <fullName evidence="8">MPT synthase subunit 2</fullName>
    </alternativeName>
    <alternativeName>
        <fullName evidence="6">Molybdenum cofactor biosynthesis protein E</fullName>
    </alternativeName>
    <alternativeName>
        <fullName evidence="7">Molybdopterin-converting factor large subunit</fullName>
    </alternativeName>
    <alternativeName>
        <fullName evidence="9">Molybdopterin-converting factor subunit 2</fullName>
    </alternativeName>
</protein>
<dbReference type="RefSeq" id="WP_015752167.1">
    <property type="nucleotide sequence ID" value="NC_013223.1"/>
</dbReference>
<evidence type="ECO:0000256" key="8">
    <source>
        <dbReference type="ARBA" id="ARBA00030781"/>
    </source>
</evidence>
<reference evidence="11 12" key="2">
    <citation type="journal article" date="2010" name="Stand. Genomic Sci.">
        <title>Complete genome sequence of Desulfohalobium retbaense type strain (HR(100)).</title>
        <authorList>
            <person name="Spring S."/>
            <person name="Nolan M."/>
            <person name="Lapidus A."/>
            <person name="Glavina Del Rio T."/>
            <person name="Copeland A."/>
            <person name="Tice H."/>
            <person name="Cheng J.F."/>
            <person name="Lucas S."/>
            <person name="Land M."/>
            <person name="Chen F."/>
            <person name="Bruce D."/>
            <person name="Goodwin L."/>
            <person name="Pitluck S."/>
            <person name="Ivanova N."/>
            <person name="Mavromatis K."/>
            <person name="Mikhailova N."/>
            <person name="Pati A."/>
            <person name="Chen A."/>
            <person name="Palaniappan K."/>
            <person name="Hauser L."/>
            <person name="Chang Y.J."/>
            <person name="Jeffries C.D."/>
            <person name="Munk C."/>
            <person name="Kiss H."/>
            <person name="Chain P."/>
            <person name="Han C."/>
            <person name="Brettin T."/>
            <person name="Detter J.C."/>
            <person name="Schuler E."/>
            <person name="Goker M."/>
            <person name="Rohde M."/>
            <person name="Bristow J."/>
            <person name="Eisen J.A."/>
            <person name="Markowitz V."/>
            <person name="Hugenholtz P."/>
            <person name="Kyrpides N.C."/>
            <person name="Klenk H.P."/>
        </authorList>
    </citation>
    <scope>NUCLEOTIDE SEQUENCE [LARGE SCALE GENOMIC DNA]</scope>
    <source>
        <strain evidence="11 12">DSM 5692</strain>
    </source>
</reference>
<comment type="catalytic activity">
    <reaction evidence="10">
        <text>2 [molybdopterin-synthase sulfur-carrier protein]-C-terminal-Gly-aminoethanethioate + cyclic pyranopterin phosphate + H2O = molybdopterin + 2 [molybdopterin-synthase sulfur-carrier protein]-C-terminal Gly-Gly + 2 H(+)</text>
        <dbReference type="Rhea" id="RHEA:26333"/>
        <dbReference type="Rhea" id="RHEA-COMP:12202"/>
        <dbReference type="Rhea" id="RHEA-COMP:19907"/>
        <dbReference type="ChEBI" id="CHEBI:15377"/>
        <dbReference type="ChEBI" id="CHEBI:15378"/>
        <dbReference type="ChEBI" id="CHEBI:58698"/>
        <dbReference type="ChEBI" id="CHEBI:59648"/>
        <dbReference type="ChEBI" id="CHEBI:90778"/>
        <dbReference type="ChEBI" id="CHEBI:232372"/>
        <dbReference type="EC" id="2.8.1.12"/>
    </reaction>
</comment>
<comment type="pathway">
    <text evidence="1">Cofactor biosynthesis; molybdopterin biosynthesis.</text>
</comment>
<dbReference type="UniPathway" id="UPA00344"/>
<evidence type="ECO:0000256" key="7">
    <source>
        <dbReference type="ARBA" id="ARBA00030407"/>
    </source>
</evidence>
<organism evidence="11 12">
    <name type="scientific">Desulfohalobium retbaense (strain ATCC 49708 / DSM 5692 / JCM 16813 / HR100)</name>
    <dbReference type="NCBI Taxonomy" id="485915"/>
    <lineage>
        <taxon>Bacteria</taxon>
        <taxon>Pseudomonadati</taxon>
        <taxon>Thermodesulfobacteriota</taxon>
        <taxon>Desulfovibrionia</taxon>
        <taxon>Desulfovibrionales</taxon>
        <taxon>Desulfohalobiaceae</taxon>
        <taxon>Desulfohalobium</taxon>
    </lineage>
</organism>
<evidence type="ECO:0000256" key="10">
    <source>
        <dbReference type="ARBA" id="ARBA00049878"/>
    </source>
</evidence>
<dbReference type="EMBL" id="CP001734">
    <property type="protein sequence ID" value="ACV69024.1"/>
    <property type="molecule type" value="Genomic_DNA"/>
</dbReference>
<dbReference type="eggNOG" id="COG0314">
    <property type="taxonomic scope" value="Bacteria"/>
</dbReference>
<dbReference type="Gene3D" id="3.90.1170.40">
    <property type="entry name" value="Molybdopterin biosynthesis MoaE subunit"/>
    <property type="match status" value="1"/>
</dbReference>
<evidence type="ECO:0000256" key="5">
    <source>
        <dbReference type="ARBA" id="ARBA00026066"/>
    </source>
</evidence>
<reference evidence="12" key="1">
    <citation type="submission" date="2009-09" db="EMBL/GenBank/DDBJ databases">
        <title>The complete chromosome of Desulfohalobium retbaense DSM 5692.</title>
        <authorList>
            <consortium name="US DOE Joint Genome Institute (JGI-PGF)"/>
            <person name="Lucas S."/>
            <person name="Copeland A."/>
            <person name="Lapidus A."/>
            <person name="Glavina del Rio T."/>
            <person name="Dalin E."/>
            <person name="Tice H."/>
            <person name="Bruce D."/>
            <person name="Goodwin L."/>
            <person name="Pitluck S."/>
            <person name="Kyrpides N."/>
            <person name="Mavromatis K."/>
            <person name="Ivanova N."/>
            <person name="Mikhailova N."/>
            <person name="Munk A.C."/>
            <person name="Brettin T."/>
            <person name="Detter J.C."/>
            <person name="Han C."/>
            <person name="Tapia R."/>
            <person name="Larimer F."/>
            <person name="Land M."/>
            <person name="Hauser L."/>
            <person name="Markowitz V."/>
            <person name="Cheng J.-F."/>
            <person name="Hugenholtz P."/>
            <person name="Woyke T."/>
            <person name="Wu D."/>
            <person name="Spring S."/>
            <person name="Klenk H.-P."/>
            <person name="Eisen J.A."/>
        </authorList>
    </citation>
    <scope>NUCLEOTIDE SEQUENCE [LARGE SCALE GENOMIC DNA]</scope>
    <source>
        <strain evidence="12">DSM 5692</strain>
    </source>
</reference>
<proteinExistence type="inferred from homology"/>
<gene>
    <name evidence="11" type="ordered locus">Dret_1740</name>
</gene>
<comment type="similarity">
    <text evidence="2">Belongs to the MoaE family.</text>
</comment>
<keyword evidence="12" id="KW-1185">Reference proteome</keyword>
<accession>C8X3M7</accession>
<evidence type="ECO:0000256" key="4">
    <source>
        <dbReference type="ARBA" id="ARBA00013858"/>
    </source>
</evidence>
<evidence type="ECO:0000256" key="1">
    <source>
        <dbReference type="ARBA" id="ARBA00005046"/>
    </source>
</evidence>
<dbReference type="STRING" id="485915.Dret_1740"/>
<evidence type="ECO:0000256" key="3">
    <source>
        <dbReference type="ARBA" id="ARBA00011950"/>
    </source>
</evidence>
<dbReference type="GO" id="GO:0006777">
    <property type="term" value="P:Mo-molybdopterin cofactor biosynthetic process"/>
    <property type="evidence" value="ECO:0007669"/>
    <property type="project" value="InterPro"/>
</dbReference>
<dbReference type="KEGG" id="drt:Dret_1740"/>
<comment type="subunit">
    <text evidence="5">Heterotetramer of 2 MoaD subunits and 2 MoaE subunits. Also stable as homodimer. The enzyme changes between these two forms during catalysis.</text>
</comment>
<dbReference type="InterPro" id="IPR003448">
    <property type="entry name" value="Mopterin_biosynth_MoaE"/>
</dbReference>
<dbReference type="Pfam" id="PF02391">
    <property type="entry name" value="MoaE"/>
    <property type="match status" value="1"/>
</dbReference>
<evidence type="ECO:0000256" key="6">
    <source>
        <dbReference type="ARBA" id="ARBA00029745"/>
    </source>
</evidence>